<gene>
    <name evidence="1" type="ORF">FC85_GL000771</name>
</gene>
<dbReference type="Proteomes" id="UP000052013">
    <property type="component" value="Unassembled WGS sequence"/>
</dbReference>
<dbReference type="STRING" id="1423739.FC85_GL000771"/>
<name>A0A0R1S7T3_9LACO</name>
<proteinExistence type="predicted"/>
<protein>
    <submittedName>
        <fullName evidence="1">Uncharacterized protein</fullName>
    </submittedName>
</protein>
<evidence type="ECO:0000313" key="2">
    <source>
        <dbReference type="Proteomes" id="UP000052013"/>
    </source>
</evidence>
<accession>A0A0R1S7T3</accession>
<organism evidence="1 2">
    <name type="scientific">Lentilactobacillus diolivorans DSM 14421</name>
    <dbReference type="NCBI Taxonomy" id="1423739"/>
    <lineage>
        <taxon>Bacteria</taxon>
        <taxon>Bacillati</taxon>
        <taxon>Bacillota</taxon>
        <taxon>Bacilli</taxon>
        <taxon>Lactobacillales</taxon>
        <taxon>Lactobacillaceae</taxon>
        <taxon>Lentilactobacillus</taxon>
    </lineage>
</organism>
<comment type="caution">
    <text evidence="1">The sequence shown here is derived from an EMBL/GenBank/DDBJ whole genome shotgun (WGS) entry which is preliminary data.</text>
</comment>
<evidence type="ECO:0000313" key="1">
    <source>
        <dbReference type="EMBL" id="KRL64976.1"/>
    </source>
</evidence>
<dbReference type="PATRIC" id="fig|1423739.3.peg.804"/>
<dbReference type="EMBL" id="AZEY01000079">
    <property type="protein sequence ID" value="KRL64976.1"/>
    <property type="molecule type" value="Genomic_DNA"/>
</dbReference>
<dbReference type="AlphaFoldDB" id="A0A0R1S7T3"/>
<sequence length="79" mass="9066">MELTLYIGFTEQQIPVILNSIIRQVINITDIAHRKIEESFIVYDGENHDAVVGQCNRRGIVTRLETIVHHLIHNGIFLS</sequence>
<reference evidence="1 2" key="1">
    <citation type="journal article" date="2015" name="Genome Announc.">
        <title>Expanding the biotechnology potential of lactobacilli through comparative genomics of 213 strains and associated genera.</title>
        <authorList>
            <person name="Sun Z."/>
            <person name="Harris H.M."/>
            <person name="McCann A."/>
            <person name="Guo C."/>
            <person name="Argimon S."/>
            <person name="Zhang W."/>
            <person name="Yang X."/>
            <person name="Jeffery I.B."/>
            <person name="Cooney J.C."/>
            <person name="Kagawa T.F."/>
            <person name="Liu W."/>
            <person name="Song Y."/>
            <person name="Salvetti E."/>
            <person name="Wrobel A."/>
            <person name="Rasinkangas P."/>
            <person name="Parkhill J."/>
            <person name="Rea M.C."/>
            <person name="O'Sullivan O."/>
            <person name="Ritari J."/>
            <person name="Douillard F.P."/>
            <person name="Paul Ross R."/>
            <person name="Yang R."/>
            <person name="Briner A.E."/>
            <person name="Felis G.E."/>
            <person name="de Vos W.M."/>
            <person name="Barrangou R."/>
            <person name="Klaenhammer T.R."/>
            <person name="Caufield P.W."/>
            <person name="Cui Y."/>
            <person name="Zhang H."/>
            <person name="O'Toole P.W."/>
        </authorList>
    </citation>
    <scope>NUCLEOTIDE SEQUENCE [LARGE SCALE GENOMIC DNA]</scope>
    <source>
        <strain evidence="1 2">DSM 14421</strain>
    </source>
</reference>